<keyword evidence="11" id="KW-0511">Multifunctional enzyme</keyword>
<evidence type="ECO:0000256" key="4">
    <source>
        <dbReference type="ARBA" id="ARBA00004813"/>
    </source>
</evidence>
<evidence type="ECO:0000256" key="13">
    <source>
        <dbReference type="ARBA" id="ARBA00052761"/>
    </source>
</evidence>
<dbReference type="Gene3D" id="3.40.50.11610">
    <property type="entry name" value="Multifunctional 2-oxoglutarate metabolism enzyme, C-terminal domain"/>
    <property type="match status" value="1"/>
</dbReference>
<proteinExistence type="inferred from homology"/>
<dbReference type="InterPro" id="IPR032106">
    <property type="entry name" value="2-oxogl_dehyd_N"/>
</dbReference>
<accession>A0A6M1T9X4</accession>
<comment type="catalytic activity">
    <reaction evidence="12">
        <text>N(6)-[(R)-lipoyl]-L-lysyl-[protein] + 2-oxoglutarate + H(+) = N(6)-[(R)-S(8)-succinyldihydrolipoyl]-L-lysyl-[protein] + CO2</text>
        <dbReference type="Rhea" id="RHEA:12188"/>
        <dbReference type="Rhea" id="RHEA-COMP:10474"/>
        <dbReference type="Rhea" id="RHEA-COMP:20092"/>
        <dbReference type="ChEBI" id="CHEBI:15378"/>
        <dbReference type="ChEBI" id="CHEBI:16526"/>
        <dbReference type="ChEBI" id="CHEBI:16810"/>
        <dbReference type="ChEBI" id="CHEBI:83099"/>
        <dbReference type="ChEBI" id="CHEBI:83120"/>
        <dbReference type="EC" id="1.2.4.2"/>
    </reaction>
</comment>
<dbReference type="FunFam" id="3.40.50.11610:FF:000002">
    <property type="entry name" value="2-oxoglutarate dehydrogenase E1 component"/>
    <property type="match status" value="1"/>
</dbReference>
<gene>
    <name evidence="16" type="ORF">G3569_05205</name>
</gene>
<dbReference type="NCBIfam" id="TIGR00239">
    <property type="entry name" value="2oxo_dh_E1"/>
    <property type="match status" value="1"/>
</dbReference>
<dbReference type="GO" id="GO:0004149">
    <property type="term" value="F:dihydrolipoyllysine-residue succinyltransferase activity"/>
    <property type="evidence" value="ECO:0007669"/>
    <property type="project" value="UniProtKB-EC"/>
</dbReference>
<dbReference type="PANTHER" id="PTHR23152">
    <property type="entry name" value="2-OXOGLUTARATE DEHYDROGENASE"/>
    <property type="match status" value="1"/>
</dbReference>
<dbReference type="SUPFAM" id="SSF52777">
    <property type="entry name" value="CoA-dependent acyltransferases"/>
    <property type="match status" value="1"/>
</dbReference>
<feature type="compositionally biased region" description="Basic and acidic residues" evidence="14">
    <location>
        <begin position="1204"/>
        <end position="1216"/>
    </location>
</feature>
<dbReference type="InterPro" id="IPR029061">
    <property type="entry name" value="THDP-binding"/>
</dbReference>
<evidence type="ECO:0000256" key="9">
    <source>
        <dbReference type="ARBA" id="ARBA00023002"/>
    </source>
</evidence>
<comment type="function">
    <text evidence="3">E1 component of the 2-oxoglutarate dehydrogenase (OGDH) complex which catalyzes the decarboxylation of 2-oxoglutarate, the first step in the conversion of 2-oxoglutarate to succinyl-CoA and CO(2).</text>
</comment>
<dbReference type="InterPro" id="IPR023213">
    <property type="entry name" value="CAT-like_dom_sf"/>
</dbReference>
<dbReference type="GO" id="GO:0004591">
    <property type="term" value="F:oxoglutarate dehydrogenase (succinyl-transferring) activity"/>
    <property type="evidence" value="ECO:0007669"/>
    <property type="project" value="UniProtKB-EC"/>
</dbReference>
<dbReference type="SUPFAM" id="SSF52518">
    <property type="entry name" value="Thiamin diphosphate-binding fold (THDP-binding)"/>
    <property type="match status" value="2"/>
</dbReference>
<dbReference type="GO" id="GO:0005829">
    <property type="term" value="C:cytosol"/>
    <property type="evidence" value="ECO:0007669"/>
    <property type="project" value="TreeGrafter"/>
</dbReference>
<evidence type="ECO:0000256" key="1">
    <source>
        <dbReference type="ARBA" id="ARBA00001946"/>
    </source>
</evidence>
<evidence type="ECO:0000256" key="7">
    <source>
        <dbReference type="ARBA" id="ARBA00022723"/>
    </source>
</evidence>
<dbReference type="NCBIfam" id="NF006914">
    <property type="entry name" value="PRK09404.1"/>
    <property type="match status" value="1"/>
</dbReference>
<dbReference type="Proteomes" id="UP000479132">
    <property type="component" value="Unassembled WGS sequence"/>
</dbReference>
<dbReference type="Pfam" id="PF00198">
    <property type="entry name" value="2-oxoacid_dh"/>
    <property type="match status" value="1"/>
</dbReference>
<dbReference type="Pfam" id="PF02779">
    <property type="entry name" value="Transket_pyr"/>
    <property type="match status" value="1"/>
</dbReference>
<dbReference type="CDD" id="cd02016">
    <property type="entry name" value="TPP_E1_OGDC_like"/>
    <property type="match status" value="1"/>
</dbReference>
<dbReference type="InterPro" id="IPR011603">
    <property type="entry name" value="2oxoglutarate_DH_E1"/>
</dbReference>
<evidence type="ECO:0000256" key="2">
    <source>
        <dbReference type="ARBA" id="ARBA00001964"/>
    </source>
</evidence>
<dbReference type="Pfam" id="PF00676">
    <property type="entry name" value="E1_dh"/>
    <property type="match status" value="1"/>
</dbReference>
<dbReference type="SMART" id="SM00861">
    <property type="entry name" value="Transket_pyr"/>
    <property type="match status" value="1"/>
</dbReference>
<feature type="region of interest" description="Disordered" evidence="14">
    <location>
        <begin position="1189"/>
        <end position="1216"/>
    </location>
</feature>
<keyword evidence="16" id="KW-0808">Transferase</keyword>
<evidence type="ECO:0000259" key="15">
    <source>
        <dbReference type="SMART" id="SM00861"/>
    </source>
</evidence>
<dbReference type="GO" id="GO:0006099">
    <property type="term" value="P:tricarboxylic acid cycle"/>
    <property type="evidence" value="ECO:0007669"/>
    <property type="project" value="UniProtKB-UniPathway"/>
</dbReference>
<dbReference type="GO" id="GO:0046872">
    <property type="term" value="F:metal ion binding"/>
    <property type="evidence" value="ECO:0007669"/>
    <property type="project" value="UniProtKB-KW"/>
</dbReference>
<dbReference type="InterPro" id="IPR005475">
    <property type="entry name" value="Transketolase-like_Pyr-bd"/>
</dbReference>
<name>A0A6M1T9X4_9BACT</name>
<dbReference type="FunFam" id="3.40.50.970:FF:000036">
    <property type="entry name" value="2-oxoglutarate dehydrogenase E1 component"/>
    <property type="match status" value="1"/>
</dbReference>
<feature type="compositionally biased region" description="Basic and acidic residues" evidence="14">
    <location>
        <begin position="74"/>
        <end position="85"/>
    </location>
</feature>
<dbReference type="EC" id="1.2.4.2" evidence="6"/>
<dbReference type="UniPathway" id="UPA00223">
    <property type="reaction ID" value="UER00997"/>
</dbReference>
<dbReference type="GO" id="GO:0016829">
    <property type="term" value="F:lyase activity"/>
    <property type="evidence" value="ECO:0007669"/>
    <property type="project" value="UniProtKB-KW"/>
</dbReference>
<dbReference type="Pfam" id="PF16078">
    <property type="entry name" value="2-oxogl_dehyd_N"/>
    <property type="match status" value="1"/>
</dbReference>
<evidence type="ECO:0000256" key="6">
    <source>
        <dbReference type="ARBA" id="ARBA00012280"/>
    </source>
</evidence>
<evidence type="ECO:0000313" key="17">
    <source>
        <dbReference type="Proteomes" id="UP000479132"/>
    </source>
</evidence>
<evidence type="ECO:0000256" key="10">
    <source>
        <dbReference type="ARBA" id="ARBA00023052"/>
    </source>
</evidence>
<keyword evidence="17" id="KW-1185">Reference proteome</keyword>
<dbReference type="RefSeq" id="WP_165266785.1">
    <property type="nucleotide sequence ID" value="NZ_JAALLS010000005.1"/>
</dbReference>
<comment type="cofactor">
    <cofactor evidence="2">
        <name>thiamine diphosphate</name>
        <dbReference type="ChEBI" id="CHEBI:58937"/>
    </cofactor>
</comment>
<comment type="similarity">
    <text evidence="5">Belongs to the alpha-ketoglutarate dehydrogenase family.</text>
</comment>
<keyword evidence="9" id="KW-0560">Oxidoreductase</keyword>
<evidence type="ECO:0000256" key="8">
    <source>
        <dbReference type="ARBA" id="ARBA00022842"/>
    </source>
</evidence>
<comment type="caution">
    <text evidence="16">The sequence shown here is derived from an EMBL/GenBank/DDBJ whole genome shotgun (WGS) entry which is preliminary data.</text>
</comment>
<dbReference type="PANTHER" id="PTHR23152:SF4">
    <property type="entry name" value="2-OXOADIPATE DEHYDROGENASE COMPLEX COMPONENT E1"/>
    <property type="match status" value="1"/>
</dbReference>
<evidence type="ECO:0000256" key="5">
    <source>
        <dbReference type="ARBA" id="ARBA00006936"/>
    </source>
</evidence>
<comment type="pathway">
    <text evidence="4">Carbohydrate metabolism; tricarboxylic acid cycle; succinyl-CoA from 2-oxoglutarate (dehydrogenase route): step 1/1.</text>
</comment>
<sequence length="1216" mass="137043">MKSLESVFGPNSALVEELFNQYKDDPSSVPNHWRQYFDEIEGVERAEDIKSEAKQAGNGATASAPAPAKKKPTAKKETDKKDQDKQLPSGATLEKIKGVSSKIVENMDESLEVPTATSVRALPMKMLIEDRAIINRHLKQRNEPKSSFTHYIAWAIIKALEEFPNMNNSFMYKDGEPYKVIPDQVNLGLAIDVQNKDGSRNLLVPNIKGVDEMDFKEFLYAYADLVDKARNGNLEISDFQGTTLTLTNPGMIGTVQSVPRLMKTQGTIIATGAIDYPAEYQSMSQEVLNKLGISKVMNITSTYDHRVIQGAESGSFLKKVHSLLNGEEEFYSSIFEDLEIPYDPLPYGEDTYVGQLDGQGATLEQNKRAIAVMRLINMYRTRGHVLADLDPLSDEPGHSPELDLEYYGLTLWDLDREFYCGGLGGNEKATLREIINLLRQTYCGKMGAEYMHLLDLEERKWLRERMESTTNTPDLDKDEKEDILHKLNQAMAFEQFLHKKYIGHKRFSLEGADTLIPMMHHMLEKAGEDEVEKIFMGMAHRGRLNILVNIMNKPYRKVFADFEGNLDPGSIQGSGDVKYHLGSKGTYETQAGEEVEIELMPNPSHLESVNPVVEGATRATQDHDGENAEKKNVPVLIHGDAAFAGQGVVAETLNMSQLDAYKTGGTVHIIINNQIGFTTLPEDGRSTEYASDIAKMILAPIFHVNGDNPEEAVHAIRMAFEYRQKFGKDVVIDLIGFRKHGHNEGDEPAFTQPGMYKEIDNHPTVRDIYTEHLLEKGEFTEEEMQEIFDEFDELLRDAFEDAKNASPLEVSDNMIDRHETKQEDRPEYPDTTYPEDELKDIAVKLNTVPKDFDANPKLLKQLAKRAEIVDKNEEKIDWGFAEALAFGSLLKKGTTVRLTGQDAERGTFSHRHAILHGTETDQQFIPLNNLEEDQAPFFPYNSLLSEFACVGYEFGYSAARLDALVIWEAQFGDFANGAQVQIDQFVSASEAKWGQKSALVMTLPHGYEGQGPEHSSARLERYLQLCAEDNMQVANLTTPAQYFHILRKQAKQDDKKPLIIMSPKSLLRHPLATSKASDLAEGEFKPFIADQEVEDKKNIDRLVICSGKVYYDLYKQRQEDEIDNVAIARLEQFYPFPDADVNDILSEYDHVDDIVWCQEEPKNMGAWTFVSPRISQELQDGQSLRYVGRQASASPAAGHKKVHKAEQEKLVSEALN</sequence>
<dbReference type="AlphaFoldDB" id="A0A6M1T9X4"/>
<dbReference type="InterPro" id="IPR001078">
    <property type="entry name" value="2-oxoacid_DH_actylTfrase"/>
</dbReference>
<dbReference type="NCBIfam" id="NF008907">
    <property type="entry name" value="PRK12270.1"/>
    <property type="match status" value="1"/>
</dbReference>
<organism evidence="16 17">
    <name type="scientific">Fodinibius halophilus</name>
    <dbReference type="NCBI Taxonomy" id="1736908"/>
    <lineage>
        <taxon>Bacteria</taxon>
        <taxon>Pseudomonadati</taxon>
        <taxon>Balneolota</taxon>
        <taxon>Balneolia</taxon>
        <taxon>Balneolales</taxon>
        <taxon>Balneolaceae</taxon>
        <taxon>Fodinibius</taxon>
    </lineage>
</organism>
<comment type="catalytic activity">
    <reaction evidence="13">
        <text>N(6)-[(R)-dihydrolipoyl]-L-lysyl-[protein] + succinyl-CoA = N(6)-[(R)-S(8)-succinyldihydrolipoyl]-L-lysyl-[protein] + CoA</text>
        <dbReference type="Rhea" id="RHEA:15213"/>
        <dbReference type="Rhea" id="RHEA-COMP:10475"/>
        <dbReference type="Rhea" id="RHEA-COMP:20092"/>
        <dbReference type="ChEBI" id="CHEBI:57287"/>
        <dbReference type="ChEBI" id="CHEBI:57292"/>
        <dbReference type="ChEBI" id="CHEBI:83100"/>
        <dbReference type="ChEBI" id="CHEBI:83120"/>
        <dbReference type="EC" id="2.3.1.61"/>
    </reaction>
</comment>
<dbReference type="PIRSF" id="PIRSF000157">
    <property type="entry name" value="Oxoglu_dh_E1"/>
    <property type="match status" value="1"/>
</dbReference>
<dbReference type="Gene3D" id="3.40.50.970">
    <property type="match status" value="1"/>
</dbReference>
<feature type="domain" description="Transketolase-like pyrimidine-binding" evidence="15">
    <location>
        <begin position="876"/>
        <end position="1069"/>
    </location>
</feature>
<comment type="cofactor">
    <cofactor evidence="1">
        <name>Mg(2+)</name>
        <dbReference type="ChEBI" id="CHEBI:18420"/>
    </cofactor>
</comment>
<dbReference type="InterPro" id="IPR042179">
    <property type="entry name" value="KGD_C_sf"/>
</dbReference>
<dbReference type="InterPro" id="IPR001017">
    <property type="entry name" value="DH_E1"/>
</dbReference>
<evidence type="ECO:0000256" key="12">
    <source>
        <dbReference type="ARBA" id="ARBA00051911"/>
    </source>
</evidence>
<keyword evidence="16" id="KW-0456">Lyase</keyword>
<feature type="region of interest" description="Disordered" evidence="14">
    <location>
        <begin position="47"/>
        <end position="92"/>
    </location>
</feature>
<dbReference type="EMBL" id="JAALLS010000005">
    <property type="protein sequence ID" value="NGP87744.1"/>
    <property type="molecule type" value="Genomic_DNA"/>
</dbReference>
<dbReference type="GO" id="GO:0030976">
    <property type="term" value="F:thiamine pyrophosphate binding"/>
    <property type="evidence" value="ECO:0007669"/>
    <property type="project" value="InterPro"/>
</dbReference>
<evidence type="ECO:0000313" key="16">
    <source>
        <dbReference type="EMBL" id="NGP87744.1"/>
    </source>
</evidence>
<dbReference type="GO" id="GO:0045252">
    <property type="term" value="C:oxoglutarate dehydrogenase complex"/>
    <property type="evidence" value="ECO:0007669"/>
    <property type="project" value="TreeGrafter"/>
</dbReference>
<keyword evidence="8" id="KW-0460">Magnesium</keyword>
<dbReference type="Gene3D" id="3.40.50.12470">
    <property type="match status" value="1"/>
</dbReference>
<evidence type="ECO:0000256" key="14">
    <source>
        <dbReference type="SAM" id="MobiDB-lite"/>
    </source>
</evidence>
<dbReference type="Pfam" id="PF16870">
    <property type="entry name" value="OxoGdeHyase_C"/>
    <property type="match status" value="1"/>
</dbReference>
<dbReference type="InterPro" id="IPR031717">
    <property type="entry name" value="ODO-1/KGD_C"/>
</dbReference>
<keyword evidence="10" id="KW-0786">Thiamine pyrophosphate</keyword>
<keyword evidence="7" id="KW-0479">Metal-binding</keyword>
<protein>
    <recommendedName>
        <fullName evidence="6">oxoglutarate dehydrogenase (succinyl-transferring)</fullName>
        <ecNumber evidence="6">1.2.4.2</ecNumber>
    </recommendedName>
</protein>
<dbReference type="Gene3D" id="1.10.287.1150">
    <property type="entry name" value="TPP helical domain"/>
    <property type="match status" value="1"/>
</dbReference>
<dbReference type="Gene3D" id="3.30.559.10">
    <property type="entry name" value="Chloramphenicol acetyltransferase-like domain"/>
    <property type="match status" value="1"/>
</dbReference>
<reference evidence="16 17" key="1">
    <citation type="submission" date="2020-02" db="EMBL/GenBank/DDBJ databases">
        <title>Aliifodinibius halophilus 2W32, complete genome.</title>
        <authorList>
            <person name="Li Y."/>
            <person name="Wu S."/>
        </authorList>
    </citation>
    <scope>NUCLEOTIDE SEQUENCE [LARGE SCALE GENOMIC DNA]</scope>
    <source>
        <strain evidence="16 17">2W32</strain>
    </source>
</reference>
<evidence type="ECO:0000256" key="3">
    <source>
        <dbReference type="ARBA" id="ARBA00003906"/>
    </source>
</evidence>
<evidence type="ECO:0000256" key="11">
    <source>
        <dbReference type="ARBA" id="ARBA00023268"/>
    </source>
</evidence>